<proteinExistence type="inferred from homology"/>
<evidence type="ECO:0000256" key="4">
    <source>
        <dbReference type="ARBA" id="ARBA00012376"/>
    </source>
</evidence>
<keyword evidence="6" id="KW-0963">Cytoplasm</keyword>
<dbReference type="InterPro" id="IPR013785">
    <property type="entry name" value="Aldolase_TIM"/>
</dbReference>
<feature type="region of interest" description="Disordered" evidence="26">
    <location>
        <begin position="272"/>
        <end position="297"/>
    </location>
</feature>
<protein>
    <recommendedName>
        <fullName evidence="5 25">tRNA-dihydrouridine(47) synthase [NAD(P)(+)]</fullName>
        <ecNumber evidence="4 25">1.3.1.89</ecNumber>
    </recommendedName>
    <alternativeName>
        <fullName evidence="25">tRNA-dihydrouridine synthase 3</fullName>
    </alternativeName>
</protein>
<evidence type="ECO:0000256" key="3">
    <source>
        <dbReference type="ARBA" id="ARBA00004496"/>
    </source>
</evidence>
<dbReference type="GO" id="GO:0102265">
    <property type="term" value="F:tRNA-dihydrouridine47 synthase activity"/>
    <property type="evidence" value="ECO:0007669"/>
    <property type="project" value="UniProtKB-EC"/>
</dbReference>
<evidence type="ECO:0000256" key="17">
    <source>
        <dbReference type="ARBA" id="ARBA00023027"/>
    </source>
</evidence>
<evidence type="ECO:0000256" key="24">
    <source>
        <dbReference type="PROSITE-ProRule" id="PRU00723"/>
    </source>
</evidence>
<feature type="zinc finger region" description="C3H1-type" evidence="24">
    <location>
        <begin position="124"/>
        <end position="157"/>
    </location>
</feature>
<dbReference type="InterPro" id="IPR018517">
    <property type="entry name" value="tRNA_hU_synthase_CS"/>
</dbReference>
<feature type="domain" description="C3H1-type" evidence="27">
    <location>
        <begin position="124"/>
        <end position="157"/>
    </location>
</feature>
<keyword evidence="15 25" id="KW-0521">NADP</keyword>
<keyword evidence="7 25" id="KW-0285">Flavoprotein</keyword>
<comment type="catalytic activity">
    <reaction evidence="22">
        <text>a 5,6-dihydrouridine in mRNA + NADP(+) = a uridine in mRNA + NADPH + H(+)</text>
        <dbReference type="Rhea" id="RHEA:69855"/>
        <dbReference type="Rhea" id="RHEA-COMP:14658"/>
        <dbReference type="Rhea" id="RHEA-COMP:17789"/>
        <dbReference type="ChEBI" id="CHEBI:15378"/>
        <dbReference type="ChEBI" id="CHEBI:57783"/>
        <dbReference type="ChEBI" id="CHEBI:58349"/>
        <dbReference type="ChEBI" id="CHEBI:65315"/>
        <dbReference type="ChEBI" id="CHEBI:74443"/>
    </reaction>
    <physiologicalReaction direction="right-to-left" evidence="22">
        <dbReference type="Rhea" id="RHEA:69857"/>
    </physiologicalReaction>
</comment>
<accession>A0A6A6B7P4</accession>
<dbReference type="PANTHER" id="PTHR45846">
    <property type="entry name" value="TRNA-DIHYDROURIDINE(47) SYNTHASE [NAD(P)(+)]-LIKE"/>
    <property type="match status" value="1"/>
</dbReference>
<organism evidence="28 29">
    <name type="scientific">Aplosporella prunicola CBS 121167</name>
    <dbReference type="NCBI Taxonomy" id="1176127"/>
    <lineage>
        <taxon>Eukaryota</taxon>
        <taxon>Fungi</taxon>
        <taxon>Dikarya</taxon>
        <taxon>Ascomycota</taxon>
        <taxon>Pezizomycotina</taxon>
        <taxon>Dothideomycetes</taxon>
        <taxon>Dothideomycetes incertae sedis</taxon>
        <taxon>Botryosphaeriales</taxon>
        <taxon>Aplosporellaceae</taxon>
        <taxon>Aplosporella</taxon>
    </lineage>
</organism>
<reference evidence="28" key="1">
    <citation type="journal article" date="2020" name="Stud. Mycol.">
        <title>101 Dothideomycetes genomes: a test case for predicting lifestyles and emergence of pathogens.</title>
        <authorList>
            <person name="Haridas S."/>
            <person name="Albert R."/>
            <person name="Binder M."/>
            <person name="Bloem J."/>
            <person name="Labutti K."/>
            <person name="Salamov A."/>
            <person name="Andreopoulos B."/>
            <person name="Baker S."/>
            <person name="Barry K."/>
            <person name="Bills G."/>
            <person name="Bluhm B."/>
            <person name="Cannon C."/>
            <person name="Castanera R."/>
            <person name="Culley D."/>
            <person name="Daum C."/>
            <person name="Ezra D."/>
            <person name="Gonzalez J."/>
            <person name="Henrissat B."/>
            <person name="Kuo A."/>
            <person name="Liang C."/>
            <person name="Lipzen A."/>
            <person name="Lutzoni F."/>
            <person name="Magnuson J."/>
            <person name="Mondo S."/>
            <person name="Nolan M."/>
            <person name="Ohm R."/>
            <person name="Pangilinan J."/>
            <person name="Park H.-J."/>
            <person name="Ramirez L."/>
            <person name="Alfaro M."/>
            <person name="Sun H."/>
            <person name="Tritt A."/>
            <person name="Yoshinaga Y."/>
            <person name="Zwiers L.-H."/>
            <person name="Turgeon B."/>
            <person name="Goodwin S."/>
            <person name="Spatafora J."/>
            <person name="Crous P."/>
            <person name="Grigoriev I."/>
        </authorList>
    </citation>
    <scope>NUCLEOTIDE SEQUENCE</scope>
    <source>
        <strain evidence="28">CBS 121167</strain>
    </source>
</reference>
<feature type="region of interest" description="Disordered" evidence="26">
    <location>
        <begin position="1"/>
        <end position="60"/>
    </location>
</feature>
<dbReference type="Gene3D" id="3.20.20.70">
    <property type="entry name" value="Aldolase class I"/>
    <property type="match status" value="1"/>
</dbReference>
<evidence type="ECO:0000256" key="2">
    <source>
        <dbReference type="ARBA" id="ARBA00004123"/>
    </source>
</evidence>
<evidence type="ECO:0000256" key="5">
    <source>
        <dbReference type="ARBA" id="ARBA00022143"/>
    </source>
</evidence>
<evidence type="ECO:0000256" key="25">
    <source>
        <dbReference type="RuleBase" id="RU291113"/>
    </source>
</evidence>
<dbReference type="GO" id="GO:0050660">
    <property type="term" value="F:flavin adenine dinucleotide binding"/>
    <property type="evidence" value="ECO:0007669"/>
    <property type="project" value="UniProtKB-UniRule"/>
</dbReference>
<dbReference type="AlphaFoldDB" id="A0A6A6B7P4"/>
<comment type="function">
    <text evidence="19">Catalyzes the synthesis of dihydrouridine, a modified base found in the D-loop of most tRNAs. Specifically modifies U47 in cytoplasmic tRNAs. Catalyzes the synthesis of dihydrouridine in some mRNAs, thereby affecting their translation.</text>
</comment>
<keyword evidence="14 24" id="KW-0862">Zinc</keyword>
<dbReference type="GO" id="GO:0005634">
    <property type="term" value="C:nucleus"/>
    <property type="evidence" value="ECO:0007669"/>
    <property type="project" value="UniProtKB-SubCell"/>
</dbReference>
<evidence type="ECO:0000256" key="9">
    <source>
        <dbReference type="ARBA" id="ARBA00022664"/>
    </source>
</evidence>
<evidence type="ECO:0000256" key="20">
    <source>
        <dbReference type="ARBA" id="ARBA00048266"/>
    </source>
</evidence>
<evidence type="ECO:0000256" key="15">
    <source>
        <dbReference type="ARBA" id="ARBA00022857"/>
    </source>
</evidence>
<evidence type="ECO:0000256" key="14">
    <source>
        <dbReference type="ARBA" id="ARBA00022833"/>
    </source>
</evidence>
<evidence type="ECO:0000259" key="27">
    <source>
        <dbReference type="PROSITE" id="PS50103"/>
    </source>
</evidence>
<comment type="similarity">
    <text evidence="25">Belongs to the dus family. Dus3 subfamily.</text>
</comment>
<dbReference type="Proteomes" id="UP000799438">
    <property type="component" value="Unassembled WGS sequence"/>
</dbReference>
<evidence type="ECO:0000256" key="1">
    <source>
        <dbReference type="ARBA" id="ARBA00001917"/>
    </source>
</evidence>
<dbReference type="PANTHER" id="PTHR45846:SF1">
    <property type="entry name" value="TRNA-DIHYDROURIDINE(47) SYNTHASE [NAD(P)(+)]-LIKE"/>
    <property type="match status" value="1"/>
</dbReference>
<dbReference type="CDD" id="cd02801">
    <property type="entry name" value="DUS_like_FMN"/>
    <property type="match status" value="1"/>
</dbReference>
<dbReference type="Pfam" id="PF25585">
    <property type="entry name" value="zf-CCCH_DUS3L"/>
    <property type="match status" value="1"/>
</dbReference>
<keyword evidence="29" id="KW-1185">Reference proteome</keyword>
<evidence type="ECO:0000256" key="7">
    <source>
        <dbReference type="ARBA" id="ARBA00022630"/>
    </source>
</evidence>
<dbReference type="Gene3D" id="4.10.1000.10">
    <property type="entry name" value="Zinc finger, CCCH-type"/>
    <property type="match status" value="1"/>
</dbReference>
<comment type="catalytic activity">
    <reaction evidence="23">
        <text>5,6-dihydrouridine(47) in tRNA + NADP(+) = uridine(47) in tRNA + NADPH + H(+)</text>
        <dbReference type="Rhea" id="RHEA:53360"/>
        <dbReference type="Rhea" id="RHEA-COMP:13539"/>
        <dbReference type="Rhea" id="RHEA-COMP:13540"/>
        <dbReference type="ChEBI" id="CHEBI:15378"/>
        <dbReference type="ChEBI" id="CHEBI:57783"/>
        <dbReference type="ChEBI" id="CHEBI:58349"/>
        <dbReference type="ChEBI" id="CHEBI:65315"/>
        <dbReference type="ChEBI" id="CHEBI:74443"/>
        <dbReference type="EC" id="1.3.1.89"/>
    </reaction>
    <physiologicalReaction direction="right-to-left" evidence="23">
        <dbReference type="Rhea" id="RHEA:53362"/>
    </physiologicalReaction>
</comment>
<feature type="compositionally biased region" description="Basic and acidic residues" evidence="26">
    <location>
        <begin position="281"/>
        <end position="294"/>
    </location>
</feature>
<keyword evidence="17 25" id="KW-0520">NAD</keyword>
<evidence type="ECO:0000256" key="16">
    <source>
        <dbReference type="ARBA" id="ARBA00023002"/>
    </source>
</evidence>
<dbReference type="OrthoDB" id="259935at2759"/>
<evidence type="ECO:0000256" key="19">
    <source>
        <dbReference type="ARBA" id="ARBA00045934"/>
    </source>
</evidence>
<evidence type="ECO:0000256" key="22">
    <source>
        <dbReference type="ARBA" id="ARBA00049447"/>
    </source>
</evidence>
<comment type="catalytic activity">
    <reaction evidence="21">
        <text>a 5,6-dihydrouridine in mRNA + NAD(+) = a uridine in mRNA + NADH + H(+)</text>
        <dbReference type="Rhea" id="RHEA:69851"/>
        <dbReference type="Rhea" id="RHEA-COMP:14658"/>
        <dbReference type="Rhea" id="RHEA-COMP:17789"/>
        <dbReference type="ChEBI" id="CHEBI:15378"/>
        <dbReference type="ChEBI" id="CHEBI:57540"/>
        <dbReference type="ChEBI" id="CHEBI:57945"/>
        <dbReference type="ChEBI" id="CHEBI:65315"/>
        <dbReference type="ChEBI" id="CHEBI:74443"/>
    </reaction>
    <physiologicalReaction direction="right-to-left" evidence="21">
        <dbReference type="Rhea" id="RHEA:69853"/>
    </physiologicalReaction>
</comment>
<feature type="region of interest" description="Disordered" evidence="26">
    <location>
        <begin position="86"/>
        <end position="121"/>
    </location>
</feature>
<evidence type="ECO:0000256" key="10">
    <source>
        <dbReference type="ARBA" id="ARBA00022694"/>
    </source>
</evidence>
<dbReference type="FunFam" id="3.20.20.70:FF:000145">
    <property type="entry name" value="tRNA-dihydrouridine(47) synthase [NAD(P)(+)]"/>
    <property type="match status" value="1"/>
</dbReference>
<dbReference type="GO" id="GO:0008270">
    <property type="term" value="F:zinc ion binding"/>
    <property type="evidence" value="ECO:0007669"/>
    <property type="project" value="UniProtKB-KW"/>
</dbReference>
<sequence>MTVEAAHPPQPPLPGDSATTKAEKIERHGLPDATSPDASPAKRIRLADSTTDMSVRQKGVAPIKAEYLLDPATLRHGRVVAERDDDVAEGAKHSGQDSSQAGGKKGKKDKERGQNKDRHYGSHRDVLQLCSSVAFSPEFSPQQCKFGDKCKYEHDLRKYLSEGKRQDLTTFEICPVWDKRGWCNVGWKCRLVGTHSEERTTDDERKELVLVEDPVRKEKAEQAKEEHGDDIGHVNVVSVQHKIELNRKRRKTPKADAYLEYINNLERSRDRASISEGEAAAESKEAMEDNRAQYKEPPFLPSEKRRIYYGPETPVLAPLTTQGNLPFRRLCVDLGAQITWSEMAMGLPLIQGEKSEWALVKAHESEATAPRFLGKNDVVAGYDNSKDLKFGVQIAGNKPWNVLKTTEVLTDLCPHLRAIDLNCGCPIDLVYRQGAGSALLDARGKLEKMLRGMNAVSGEVPITVKIRMGVKDDQPTAQKLINNLVLGGHEARQAGEGPCGVAAITLHGRSRQQRYTRSADWGYISECAALISRLNAERASMADTAADVDPRNQPNSGKVYFVGNGDCYSHTDYYRAIEEDKVDSVMIARGALIKPWIFEEIETQQHLDKRSSERLQYVEKFVKNGLETWGSDEMGVGTTRRFLLEWLSFTCRYTPVGLLEHLPPNIQDRAPAFRGRDELETLMASDNYRDWIRISEMFLGKAPETFKFQPKHKSNAYEIEAEG</sequence>
<dbReference type="InterPro" id="IPR000571">
    <property type="entry name" value="Znf_CCCH"/>
</dbReference>
<feature type="compositionally biased region" description="Basic and acidic residues" evidence="26">
    <location>
        <begin position="21"/>
        <end position="30"/>
    </location>
</feature>
<keyword evidence="10 25" id="KW-0819">tRNA processing</keyword>
<gene>
    <name evidence="28" type="ORF">K452DRAFT_231124</name>
</gene>
<evidence type="ECO:0000256" key="21">
    <source>
        <dbReference type="ARBA" id="ARBA00048342"/>
    </source>
</evidence>
<name>A0A6A6B7P4_9PEZI</name>
<dbReference type="PROSITE" id="PS01136">
    <property type="entry name" value="UPF0034"/>
    <property type="match status" value="1"/>
</dbReference>
<comment type="catalytic activity">
    <reaction evidence="20">
        <text>5,6-dihydrouridine(47) in tRNA + NAD(+) = uridine(47) in tRNA + NADH + H(+)</text>
        <dbReference type="Rhea" id="RHEA:53364"/>
        <dbReference type="Rhea" id="RHEA-COMP:13539"/>
        <dbReference type="Rhea" id="RHEA-COMP:13540"/>
        <dbReference type="ChEBI" id="CHEBI:15378"/>
        <dbReference type="ChEBI" id="CHEBI:57540"/>
        <dbReference type="ChEBI" id="CHEBI:57945"/>
        <dbReference type="ChEBI" id="CHEBI:65315"/>
        <dbReference type="ChEBI" id="CHEBI:74443"/>
        <dbReference type="EC" id="1.3.1.89"/>
    </reaction>
    <physiologicalReaction direction="right-to-left" evidence="20">
        <dbReference type="Rhea" id="RHEA:53366"/>
    </physiologicalReaction>
</comment>
<evidence type="ECO:0000313" key="28">
    <source>
        <dbReference type="EMBL" id="KAF2139916.1"/>
    </source>
</evidence>
<dbReference type="PROSITE" id="PS50103">
    <property type="entry name" value="ZF_C3H1"/>
    <property type="match status" value="1"/>
</dbReference>
<evidence type="ECO:0000256" key="13">
    <source>
        <dbReference type="ARBA" id="ARBA00022771"/>
    </source>
</evidence>
<evidence type="ECO:0000256" key="8">
    <source>
        <dbReference type="ARBA" id="ARBA00022643"/>
    </source>
</evidence>
<dbReference type="GO" id="GO:0005737">
    <property type="term" value="C:cytoplasm"/>
    <property type="evidence" value="ECO:0007669"/>
    <property type="project" value="UniProtKB-SubCell"/>
</dbReference>
<dbReference type="SUPFAM" id="SSF51395">
    <property type="entry name" value="FMN-linked oxidoreductases"/>
    <property type="match status" value="1"/>
</dbReference>
<keyword evidence="9" id="KW-0507">mRNA processing</keyword>
<dbReference type="GeneID" id="54294639"/>
<keyword evidence="8 25" id="KW-0288">FMN</keyword>
<keyword evidence="11 24" id="KW-0479">Metal-binding</keyword>
<dbReference type="RefSeq" id="XP_033395629.1">
    <property type="nucleotide sequence ID" value="XM_033537143.1"/>
</dbReference>
<comment type="subcellular location">
    <subcellularLocation>
        <location evidence="3">Cytoplasm</location>
    </subcellularLocation>
    <subcellularLocation>
        <location evidence="2">Nucleus</location>
    </subcellularLocation>
</comment>
<dbReference type="InterPro" id="IPR035587">
    <property type="entry name" value="DUS-like_FMN-bd"/>
</dbReference>
<keyword evidence="12" id="KW-0677">Repeat</keyword>
<keyword evidence="16 25" id="KW-0560">Oxidoreductase</keyword>
<evidence type="ECO:0000313" key="29">
    <source>
        <dbReference type="Proteomes" id="UP000799438"/>
    </source>
</evidence>
<keyword evidence="13 24" id="KW-0863">Zinc-finger</keyword>
<comment type="cofactor">
    <cofactor evidence="1 25">
        <name>FMN</name>
        <dbReference type="ChEBI" id="CHEBI:58210"/>
    </cofactor>
</comment>
<evidence type="ECO:0000256" key="6">
    <source>
        <dbReference type="ARBA" id="ARBA00022490"/>
    </source>
</evidence>
<evidence type="ECO:0000256" key="23">
    <source>
        <dbReference type="ARBA" id="ARBA00049513"/>
    </source>
</evidence>
<dbReference type="Pfam" id="PF01207">
    <property type="entry name" value="Dus"/>
    <property type="match status" value="1"/>
</dbReference>
<evidence type="ECO:0000256" key="11">
    <source>
        <dbReference type="ARBA" id="ARBA00022723"/>
    </source>
</evidence>
<evidence type="ECO:0000256" key="18">
    <source>
        <dbReference type="ARBA" id="ARBA00023242"/>
    </source>
</evidence>
<evidence type="ECO:0000256" key="26">
    <source>
        <dbReference type="SAM" id="MobiDB-lite"/>
    </source>
</evidence>
<dbReference type="EC" id="1.3.1.89" evidence="4 25"/>
<feature type="compositionally biased region" description="Basic and acidic residues" evidence="26">
    <location>
        <begin position="108"/>
        <end position="121"/>
    </location>
</feature>
<dbReference type="EMBL" id="ML995491">
    <property type="protein sequence ID" value="KAF2139916.1"/>
    <property type="molecule type" value="Genomic_DNA"/>
</dbReference>
<dbReference type="GO" id="GO:0003723">
    <property type="term" value="F:RNA binding"/>
    <property type="evidence" value="ECO:0007669"/>
    <property type="project" value="TreeGrafter"/>
</dbReference>
<keyword evidence="18" id="KW-0539">Nucleus</keyword>
<evidence type="ECO:0000256" key="12">
    <source>
        <dbReference type="ARBA" id="ARBA00022737"/>
    </source>
</evidence>
<dbReference type="GO" id="GO:0006397">
    <property type="term" value="P:mRNA processing"/>
    <property type="evidence" value="ECO:0007669"/>
    <property type="project" value="UniProtKB-KW"/>
</dbReference>